<keyword evidence="2" id="KW-1185">Reference proteome</keyword>
<dbReference type="EMBL" id="CM046125">
    <property type="protein sequence ID" value="KAI8423194.1"/>
    <property type="molecule type" value="Genomic_DNA"/>
</dbReference>
<reference evidence="1 2" key="1">
    <citation type="journal article" date="2022" name="Genome Biol. Evol.">
        <title>The Spruce Budworm Genome: Reconstructing the Evolutionary History of Antifreeze Proteins.</title>
        <authorList>
            <person name="Beliveau C."/>
            <person name="Gagne P."/>
            <person name="Picq S."/>
            <person name="Vernygora O."/>
            <person name="Keeling C.I."/>
            <person name="Pinkney K."/>
            <person name="Doucet D."/>
            <person name="Wen F."/>
            <person name="Johnston J.S."/>
            <person name="Maaroufi H."/>
            <person name="Boyle B."/>
            <person name="Laroche J."/>
            <person name="Dewar K."/>
            <person name="Juretic N."/>
            <person name="Blackburn G."/>
            <person name="Nisole A."/>
            <person name="Brunet B."/>
            <person name="Brandao M."/>
            <person name="Lumley L."/>
            <person name="Duan J."/>
            <person name="Quan G."/>
            <person name="Lucarotti C.J."/>
            <person name="Roe A.D."/>
            <person name="Sperling F.A.H."/>
            <person name="Levesque R.C."/>
            <person name="Cusson M."/>
        </authorList>
    </citation>
    <scope>NUCLEOTIDE SEQUENCE [LARGE SCALE GENOMIC DNA]</scope>
    <source>
        <strain evidence="1">Glfc:IPQL:Cfum</strain>
    </source>
</reference>
<protein>
    <submittedName>
        <fullName evidence="1">Uncharacterized protein</fullName>
    </submittedName>
</protein>
<evidence type="ECO:0000313" key="2">
    <source>
        <dbReference type="Proteomes" id="UP001064048"/>
    </source>
</evidence>
<gene>
    <name evidence="1" type="ORF">MSG28_014238</name>
</gene>
<sequence>MATDCRYVCPSASQHRQYRRIEIVNIFKIALVLILLVNVRITESSENVTNDDVESKHNDMAARMRIIGRTLGKSFFSDVYQNGTFRTGNNLWDDILNKCTKSPSVSCLQKNVYSYLDDSLKFDGDVNLASGVCFKKNNVDVNKYSEEANVIYLTGSKDTEEARAQDEENEIKDEEESESPFEEVTDALYDKGIKFLVTHDMKLTLPEFFFHGATLKVSPRALTKTGALVHIDLEPKETQGEGRIFINKIKKHIRKKLITAAIAIVLVIKLIALKLVFVLPLIMGVTTAKKIFLKLLLFLFPALSHIFKLCSWYHNSYHTSKYHHHHHLITHHHKVPHAPIYGHSPHGPHGATVVVRPHAAGPPTSHDLHPHEHGSPGFENYPQDWELSGPGLGNEYIAADIHRNAIANFKPHANDMNDIKSWGLGLPPGTSMNVGEIAASANSPLPNGQRISQNSAGRPMGPPHGYRKKPKDPLQAEKEALDTIAAEKFYGQLLEKVDHILSPLGAGDPGCKERAVCALYKDPFKHTPYSNLVSNELSKDSNELVPPADSKLAIHYYRYCKMKLIVLLSVAAFASAQTYTASRLVKNIYNECLSQYSVECVKPRTLEWISRVANDDEIRLTDDLTIVKTGIIEEDAEVDPRFMKDPAYAMFDKIDGFLQTHTLRVKVPEEITKSAAAEYVPRSLLTDLPSELDMPLDGEDGQASVLVPLALALIALKTWKALTLGLISLVLSGAMVIFKFTKPKVVNYEVIHYPQHHVEHHVDHHAPAWDGHGPYQARSYEDAHEIAYSGQI</sequence>
<evidence type="ECO:0000313" key="1">
    <source>
        <dbReference type="EMBL" id="KAI8423194.1"/>
    </source>
</evidence>
<accession>A0ACC0JGI7</accession>
<organism evidence="1 2">
    <name type="scientific">Choristoneura fumiferana</name>
    <name type="common">Spruce budworm moth</name>
    <name type="synonym">Archips fumiferana</name>
    <dbReference type="NCBI Taxonomy" id="7141"/>
    <lineage>
        <taxon>Eukaryota</taxon>
        <taxon>Metazoa</taxon>
        <taxon>Ecdysozoa</taxon>
        <taxon>Arthropoda</taxon>
        <taxon>Hexapoda</taxon>
        <taxon>Insecta</taxon>
        <taxon>Pterygota</taxon>
        <taxon>Neoptera</taxon>
        <taxon>Endopterygota</taxon>
        <taxon>Lepidoptera</taxon>
        <taxon>Glossata</taxon>
        <taxon>Ditrysia</taxon>
        <taxon>Tortricoidea</taxon>
        <taxon>Tortricidae</taxon>
        <taxon>Tortricinae</taxon>
        <taxon>Choristoneura</taxon>
    </lineage>
</organism>
<name>A0ACC0JGI7_CHOFU</name>
<dbReference type="Proteomes" id="UP001064048">
    <property type="component" value="Chromosome 25"/>
</dbReference>
<comment type="caution">
    <text evidence="1">The sequence shown here is derived from an EMBL/GenBank/DDBJ whole genome shotgun (WGS) entry which is preliminary data.</text>
</comment>
<proteinExistence type="predicted"/>